<dbReference type="InterPro" id="IPR032053">
    <property type="entry name" value="Ribosomal_mS34"/>
</dbReference>
<evidence type="ECO:0000256" key="1">
    <source>
        <dbReference type="SAM" id="MobiDB-lite"/>
    </source>
</evidence>
<sequence length="254" mass="28241">MTKIKGVGRVVVKESEKRMYKEPCFYVLKEVCPLMSDASGIRCRAFAERIFRGHNFGVVPVPNSHEPDWRLLSIEEGKELQKSANFESNRAPSVPVKCVAPMPPVLAMKLLHLGKIPQDIVAAARQAVPPNATATAREGGGFLLLTKIFDDPTLFQVPVEPTEEEKRRIFPSYHSQVMSPEGLVRKAGNDDATEARNVYYIRRGDTPGLRWRVELADANVEDELLRWSPSSTLPQPSSCPATSANESEHSKSCK</sequence>
<keyword evidence="3" id="KW-1185">Reference proteome</keyword>
<gene>
    <name evidence="2" type="ORF">TcWFU_007047</name>
</gene>
<protein>
    <submittedName>
        <fullName evidence="2">Uncharacterized protein</fullName>
    </submittedName>
</protein>
<evidence type="ECO:0000313" key="3">
    <source>
        <dbReference type="Proteomes" id="UP001651158"/>
    </source>
</evidence>
<feature type="region of interest" description="Disordered" evidence="1">
    <location>
        <begin position="225"/>
        <end position="254"/>
    </location>
</feature>
<feature type="compositionally biased region" description="Polar residues" evidence="1">
    <location>
        <begin position="228"/>
        <end position="245"/>
    </location>
</feature>
<accession>A0ABR4Q2B9</accession>
<dbReference type="EMBL" id="JAKROA010000016">
    <property type="protein sequence ID" value="KAL5103742.1"/>
    <property type="molecule type" value="Genomic_DNA"/>
</dbReference>
<dbReference type="Proteomes" id="UP001651158">
    <property type="component" value="Unassembled WGS sequence"/>
</dbReference>
<evidence type="ECO:0000313" key="2">
    <source>
        <dbReference type="EMBL" id="KAL5103742.1"/>
    </source>
</evidence>
<organism evidence="2 3">
    <name type="scientific">Taenia crassiceps</name>
    <dbReference type="NCBI Taxonomy" id="6207"/>
    <lineage>
        <taxon>Eukaryota</taxon>
        <taxon>Metazoa</taxon>
        <taxon>Spiralia</taxon>
        <taxon>Lophotrochozoa</taxon>
        <taxon>Platyhelminthes</taxon>
        <taxon>Cestoda</taxon>
        <taxon>Eucestoda</taxon>
        <taxon>Cyclophyllidea</taxon>
        <taxon>Taeniidae</taxon>
        <taxon>Taenia</taxon>
    </lineage>
</organism>
<comment type="caution">
    <text evidence="2">The sequence shown here is derived from an EMBL/GenBank/DDBJ whole genome shotgun (WGS) entry which is preliminary data.</text>
</comment>
<dbReference type="Pfam" id="PF16053">
    <property type="entry name" value="MRP-S34"/>
    <property type="match status" value="1"/>
</dbReference>
<name>A0ABR4Q2B9_9CEST</name>
<reference evidence="2 3" key="1">
    <citation type="journal article" date="2022" name="Front. Cell. Infect. Microbiol.">
        <title>The Genomes of Two Strains of Taenia crassiceps the Animal Model for the Study of Human Cysticercosis.</title>
        <authorList>
            <person name="Bobes R.J."/>
            <person name="Estrada K."/>
            <person name="Rios-Valencia D.G."/>
            <person name="Calderon-Gallegos A."/>
            <person name="de la Torre P."/>
            <person name="Carrero J.C."/>
            <person name="Sanchez-Flores A."/>
            <person name="Laclette J.P."/>
        </authorList>
    </citation>
    <scope>NUCLEOTIDE SEQUENCE [LARGE SCALE GENOMIC DNA]</scope>
    <source>
        <strain evidence="2">WFUcys</strain>
    </source>
</reference>
<proteinExistence type="predicted"/>